<comment type="similarity">
    <text evidence="1">Belongs to the short-chain dehydrogenases/reductases (SDR) family.</text>
</comment>
<dbReference type="PRINTS" id="PR00081">
    <property type="entry name" value="GDHRDH"/>
</dbReference>
<dbReference type="PANTHER" id="PTHR24321">
    <property type="entry name" value="DEHYDROGENASES, SHORT CHAIN"/>
    <property type="match status" value="1"/>
</dbReference>
<dbReference type="Proteomes" id="UP000045706">
    <property type="component" value="Unassembled WGS sequence"/>
</dbReference>
<evidence type="ECO:0000313" key="4">
    <source>
        <dbReference type="Proteomes" id="UP000045706"/>
    </source>
</evidence>
<evidence type="ECO:0000256" key="2">
    <source>
        <dbReference type="ARBA" id="ARBA00023002"/>
    </source>
</evidence>
<keyword evidence="2" id="KW-0560">Oxidoreductase</keyword>
<dbReference type="PANTHER" id="PTHR24321:SF8">
    <property type="entry name" value="ESTRADIOL 17-BETA-DEHYDROGENASE 8-RELATED"/>
    <property type="match status" value="1"/>
</dbReference>
<dbReference type="EMBL" id="CVQI01033162">
    <property type="protein sequence ID" value="CRK43287.1"/>
    <property type="molecule type" value="Genomic_DNA"/>
</dbReference>
<proteinExistence type="inferred from homology"/>
<dbReference type="Pfam" id="PF00106">
    <property type="entry name" value="adh_short"/>
    <property type="match status" value="1"/>
</dbReference>
<evidence type="ECO:0000313" key="3">
    <source>
        <dbReference type="EMBL" id="CRK43287.1"/>
    </source>
</evidence>
<reference evidence="4" key="1">
    <citation type="submission" date="2015-05" db="EMBL/GenBank/DDBJ databases">
        <authorList>
            <person name="Fogelqvist Johan"/>
        </authorList>
    </citation>
    <scope>NUCLEOTIDE SEQUENCE [LARGE SCALE GENOMIC DNA]</scope>
</reference>
<dbReference type="InterPro" id="IPR036291">
    <property type="entry name" value="NAD(P)-bd_dom_sf"/>
</dbReference>
<protein>
    <submittedName>
        <fullName evidence="3">Uncharacterized protein</fullName>
    </submittedName>
</protein>
<name>A0A0G4NA23_VERLO</name>
<evidence type="ECO:0000256" key="1">
    <source>
        <dbReference type="ARBA" id="ARBA00006484"/>
    </source>
</evidence>
<sequence length="280" mass="29310">MTTLLRGAAFITGAASGIGQYTALAFAKHGITRLALADINGPLLAKANAALQAQHPALEILTLDLDVRKPSEVDRGIAETVRRFRRLDVAVNNAGIGGSGRATHEIDEAEFARVLDVDLHGIDEAEFARVLDVEAPEAADRLGDAAVDLLGLLHVEVEGQDLEGRVLGLQGCVRLGEEGAVDVGQGEHGVLGLTRADANTYGPRGIRVNAICPGYVETPLVQKAMSAAADSPLANDIARTPLQRIMQMEEVADCIAFLASDMSSAMQGAALVADGGFTIQ</sequence>
<accession>A0A0G4NA23</accession>
<dbReference type="InterPro" id="IPR002347">
    <property type="entry name" value="SDR_fam"/>
</dbReference>
<dbReference type="CDD" id="cd05233">
    <property type="entry name" value="SDR_c"/>
    <property type="match status" value="1"/>
</dbReference>
<gene>
    <name evidence="3" type="ORF">BN1723_005608</name>
</gene>
<dbReference type="AlphaFoldDB" id="A0A0G4NA23"/>
<dbReference type="Pfam" id="PF13561">
    <property type="entry name" value="adh_short_C2"/>
    <property type="match status" value="1"/>
</dbReference>
<dbReference type="GO" id="GO:0016491">
    <property type="term" value="F:oxidoreductase activity"/>
    <property type="evidence" value="ECO:0007669"/>
    <property type="project" value="UniProtKB-KW"/>
</dbReference>
<organism evidence="3 4">
    <name type="scientific">Verticillium longisporum</name>
    <name type="common">Verticillium dahliae var. longisporum</name>
    <dbReference type="NCBI Taxonomy" id="100787"/>
    <lineage>
        <taxon>Eukaryota</taxon>
        <taxon>Fungi</taxon>
        <taxon>Dikarya</taxon>
        <taxon>Ascomycota</taxon>
        <taxon>Pezizomycotina</taxon>
        <taxon>Sordariomycetes</taxon>
        <taxon>Hypocreomycetidae</taxon>
        <taxon>Glomerellales</taxon>
        <taxon>Plectosphaerellaceae</taxon>
        <taxon>Verticillium</taxon>
    </lineage>
</organism>
<dbReference type="SUPFAM" id="SSF51735">
    <property type="entry name" value="NAD(P)-binding Rossmann-fold domains"/>
    <property type="match status" value="1"/>
</dbReference>
<dbReference type="Gene3D" id="3.40.50.720">
    <property type="entry name" value="NAD(P)-binding Rossmann-like Domain"/>
    <property type="match status" value="2"/>
</dbReference>